<evidence type="ECO:0000256" key="16">
    <source>
        <dbReference type="ARBA" id="ARBA00046633"/>
    </source>
</evidence>
<dbReference type="FunCoup" id="G8YKK7">
    <property type="interactions" value="62"/>
</dbReference>
<evidence type="ECO:0000256" key="10">
    <source>
        <dbReference type="ARBA" id="ARBA00022829"/>
    </source>
</evidence>
<dbReference type="GO" id="GO:0042729">
    <property type="term" value="C:DASH complex"/>
    <property type="evidence" value="ECO:0007669"/>
    <property type="project" value="InterPro"/>
</dbReference>
<keyword evidence="8" id="KW-0493">Microtubule</keyword>
<keyword evidence="19" id="KW-1185">Reference proteome</keyword>
<evidence type="ECO:0000256" key="7">
    <source>
        <dbReference type="ARBA" id="ARBA00022490"/>
    </source>
</evidence>
<dbReference type="Pfam" id="PF08287">
    <property type="entry name" value="DASH_Spc19"/>
    <property type="match status" value="1"/>
</dbReference>
<comment type="similarity">
    <text evidence="4">Belongs to the DASH complex SPC19 family.</text>
</comment>
<evidence type="ECO:0000256" key="8">
    <source>
        <dbReference type="ARBA" id="ARBA00022701"/>
    </source>
</evidence>
<evidence type="ECO:0000313" key="17">
    <source>
        <dbReference type="EMBL" id="CCE80087.1"/>
    </source>
</evidence>
<evidence type="ECO:0000313" key="18">
    <source>
        <dbReference type="EMBL" id="CCE80852.1"/>
    </source>
</evidence>
<evidence type="ECO:0000256" key="1">
    <source>
        <dbReference type="ARBA" id="ARBA00004123"/>
    </source>
</evidence>
<comment type="subcellular location">
    <subcellularLocation>
        <location evidence="3">Chromosome</location>
        <location evidence="3">Centromere</location>
        <location evidence="3">Kinetochore</location>
    </subcellularLocation>
    <subcellularLocation>
        <location evidence="2">Cytoplasm</location>
        <location evidence="2">Cytoskeleton</location>
        <location evidence="2">Spindle</location>
    </subcellularLocation>
    <subcellularLocation>
        <location evidence="1">Nucleus</location>
    </subcellularLocation>
</comment>
<dbReference type="EMBL" id="FO082052">
    <property type="protein sequence ID" value="CCE80852.1"/>
    <property type="molecule type" value="Genomic_DNA"/>
</dbReference>
<keyword evidence="7" id="KW-0963">Cytoplasm</keyword>
<gene>
    <name evidence="17" type="primary">Piso0_003185</name>
    <name evidence="17" type="ORF">GNLVRS01_PISO0G06760g</name>
    <name evidence="18" type="ORF">GNLVRS01_PISO0H06761g</name>
</gene>
<keyword evidence="11" id="KW-0995">Kinetochore</keyword>
<evidence type="ECO:0000256" key="3">
    <source>
        <dbReference type="ARBA" id="ARBA00004629"/>
    </source>
</evidence>
<dbReference type="OrthoDB" id="3361333at2759"/>
<keyword evidence="9" id="KW-0131">Cell cycle</keyword>
<reference evidence="17" key="1">
    <citation type="submission" date="2011-10" db="EMBL/GenBank/DDBJ databases">
        <authorList>
            <person name="Genoscope - CEA"/>
        </authorList>
    </citation>
    <scope>NUCLEOTIDE SEQUENCE</scope>
</reference>
<dbReference type="STRING" id="559304.G8YKK7"/>
<proteinExistence type="inferred from homology"/>
<comment type="subunit">
    <text evidence="16">Component of the DASH complex consisting of ASK1, DAD1, DAD2, DAD3, DAD4, DAM1, DUO1, HSK3, SPC19 and SPC34, with a stoichiometry of one copy of each subunit per complex. Multiple DASH complexes oligomerize to form a ring that encircles spindle microtubules and organizes the rod-like NDC80 complexes of the outer kinetochore. DASH complex oligomerization strengthens microtubule attachments. On cytoplasmic microtubules, DASH complexes appear to form patches instead of rings.</text>
</comment>
<keyword evidence="6" id="KW-0158">Chromosome</keyword>
<evidence type="ECO:0000313" key="19">
    <source>
        <dbReference type="Proteomes" id="UP000005222"/>
    </source>
</evidence>
<evidence type="ECO:0000256" key="6">
    <source>
        <dbReference type="ARBA" id="ARBA00022454"/>
    </source>
</evidence>
<organism evidence="17 19">
    <name type="scientific">Pichia sorbitophila (strain ATCC MYA-4447 / BCRC 22081 / CBS 7064 / NBRC 10061 / NRRL Y-12695)</name>
    <name type="common">Hybrid yeast</name>
    <dbReference type="NCBI Taxonomy" id="559304"/>
    <lineage>
        <taxon>Eukaryota</taxon>
        <taxon>Fungi</taxon>
        <taxon>Dikarya</taxon>
        <taxon>Ascomycota</taxon>
        <taxon>Saccharomycotina</taxon>
        <taxon>Pichiomycetes</taxon>
        <taxon>Debaryomycetaceae</taxon>
        <taxon>Millerozyma</taxon>
    </lineage>
</organism>
<keyword evidence="9" id="KW-0498">Mitosis</keyword>
<evidence type="ECO:0000256" key="5">
    <source>
        <dbReference type="ARBA" id="ARBA00016329"/>
    </source>
</evidence>
<keyword evidence="13" id="KW-0539">Nucleus</keyword>
<dbReference type="Proteomes" id="UP000005222">
    <property type="component" value="Chromosome H"/>
</dbReference>
<keyword evidence="14" id="KW-0137">Centromere</keyword>
<dbReference type="Proteomes" id="UP000005222">
    <property type="component" value="Chromosome G"/>
</dbReference>
<evidence type="ECO:0000256" key="9">
    <source>
        <dbReference type="ARBA" id="ARBA00022776"/>
    </source>
</evidence>
<dbReference type="GO" id="GO:0005876">
    <property type="term" value="C:spindle microtubule"/>
    <property type="evidence" value="ECO:0007669"/>
    <property type="project" value="InterPro"/>
</dbReference>
<dbReference type="eggNOG" id="ENOG502SDEQ">
    <property type="taxonomic scope" value="Eukaryota"/>
</dbReference>
<dbReference type="InterPro" id="IPR013251">
    <property type="entry name" value="DASH_Spc19"/>
</dbReference>
<dbReference type="HOGENOM" id="CLU_112993_1_0_1"/>
<keyword evidence="9" id="KW-0132">Cell division</keyword>
<evidence type="ECO:0000256" key="13">
    <source>
        <dbReference type="ARBA" id="ARBA00023242"/>
    </source>
</evidence>
<keyword evidence="10" id="KW-0159">Chromosome partition</keyword>
<evidence type="ECO:0000256" key="14">
    <source>
        <dbReference type="ARBA" id="ARBA00023328"/>
    </source>
</evidence>
<protein>
    <recommendedName>
        <fullName evidence="5">DASH complex subunit SPC19</fullName>
    </recommendedName>
    <alternativeName>
        <fullName evidence="15">Outer kinetochore protein SPC19</fullName>
    </alternativeName>
</protein>
<evidence type="ECO:0000256" key="15">
    <source>
        <dbReference type="ARBA" id="ARBA00032583"/>
    </source>
</evidence>
<dbReference type="GO" id="GO:0008608">
    <property type="term" value="P:attachment of spindle microtubules to kinetochore"/>
    <property type="evidence" value="ECO:0007669"/>
    <property type="project" value="InterPro"/>
</dbReference>
<dbReference type="PANTHER" id="PTHR28262:SF1">
    <property type="entry name" value="DASH COMPLEX SUBUNIT SPC19"/>
    <property type="match status" value="1"/>
</dbReference>
<dbReference type="AlphaFoldDB" id="G8YKK7"/>
<evidence type="ECO:0000256" key="12">
    <source>
        <dbReference type="ARBA" id="ARBA00023212"/>
    </source>
</evidence>
<accession>G8YKK7</accession>
<dbReference type="EMBL" id="FO082053">
    <property type="protein sequence ID" value="CCE80087.1"/>
    <property type="molecule type" value="Genomic_DNA"/>
</dbReference>
<name>G8YKK7_PICSO</name>
<evidence type="ECO:0000256" key="4">
    <source>
        <dbReference type="ARBA" id="ARBA00008952"/>
    </source>
</evidence>
<evidence type="ECO:0000256" key="11">
    <source>
        <dbReference type="ARBA" id="ARBA00022838"/>
    </source>
</evidence>
<evidence type="ECO:0000256" key="2">
    <source>
        <dbReference type="ARBA" id="ARBA00004186"/>
    </source>
</evidence>
<dbReference type="PANTHER" id="PTHR28262">
    <property type="entry name" value="DASH COMPLEX SUBUNIT SPC19"/>
    <property type="match status" value="1"/>
</dbReference>
<sequence>MAQSYNSLANCIQSLSASVSLLDNSLRTIEDSTRDVNRLRKVLRTNKVFGLVPESDLENAKRSVVNEVRPQIKVLIQKIDRELLRLRRRKTNLTGKVDLQQVRLENASKTNRDSLGSVRGGNEGVLLKGDVSEAKIARLRLLQNKKERLKYSLSRLNLQDKKARLSMIPSLPPDSNKE</sequence>
<keyword evidence="12" id="KW-0206">Cytoskeleton</keyword>
<reference evidence="19" key="2">
    <citation type="journal article" date="2012" name="G3 (Bethesda)">
        <title>Pichia sorbitophila, an interspecies yeast hybrid reveals early steps of genome resolution following polyploidization.</title>
        <authorList>
            <person name="Leh Louis V."/>
            <person name="Despons L."/>
            <person name="Friedrich A."/>
            <person name="Martin T."/>
            <person name="Durrens P."/>
            <person name="Casaregola S."/>
            <person name="Neuveglise C."/>
            <person name="Fairhead C."/>
            <person name="Marck C."/>
            <person name="Cruz J.A."/>
            <person name="Straub M.L."/>
            <person name="Kugler V."/>
            <person name="Sacerdot C."/>
            <person name="Uzunov Z."/>
            <person name="Thierry A."/>
            <person name="Weiss S."/>
            <person name="Bleykasten C."/>
            <person name="De Montigny J."/>
            <person name="Jacques N."/>
            <person name="Jung P."/>
            <person name="Lemaire M."/>
            <person name="Mallet S."/>
            <person name="Morel G."/>
            <person name="Richard G.F."/>
            <person name="Sarkar A."/>
            <person name="Savel G."/>
            <person name="Schacherer J."/>
            <person name="Seret M.L."/>
            <person name="Talla E."/>
            <person name="Samson G."/>
            <person name="Jubin C."/>
            <person name="Poulain J."/>
            <person name="Vacherie B."/>
            <person name="Barbe V."/>
            <person name="Pelletier E."/>
            <person name="Sherman D.J."/>
            <person name="Westhof E."/>
            <person name="Weissenbach J."/>
            <person name="Baret P.V."/>
            <person name="Wincker P."/>
            <person name="Gaillardin C."/>
            <person name="Dujon B."/>
            <person name="Souciet J.L."/>
        </authorList>
    </citation>
    <scope>NUCLEOTIDE SEQUENCE [LARGE SCALE GENOMIC DNA]</scope>
    <source>
        <strain evidence="19">ATCC MYA-4447 / BCRC 22081 / CBS 7064 / NBRC 10061 / NRRL Y-12695</strain>
    </source>
</reference>
<dbReference type="InParanoid" id="G8YKK7"/>